<proteinExistence type="inferred from homology"/>
<dbReference type="InterPro" id="IPR051465">
    <property type="entry name" value="Cell_Envelope_Struct_Comp"/>
</dbReference>
<evidence type="ECO:0000259" key="4">
    <source>
        <dbReference type="PROSITE" id="PS51272"/>
    </source>
</evidence>
<keyword evidence="2" id="KW-0732">Signal</keyword>
<dbReference type="GO" id="GO:0016020">
    <property type="term" value="C:membrane"/>
    <property type="evidence" value="ECO:0007669"/>
    <property type="project" value="InterPro"/>
</dbReference>
<dbReference type="PROSITE" id="PS51272">
    <property type="entry name" value="SLH"/>
    <property type="match status" value="1"/>
</dbReference>
<dbReference type="PANTHER" id="PTHR43308">
    <property type="entry name" value="OUTER MEMBRANE PROTEIN ALPHA-RELATED"/>
    <property type="match status" value="1"/>
</dbReference>
<dbReference type="Pfam" id="PF00395">
    <property type="entry name" value="SLH"/>
    <property type="match status" value="1"/>
</dbReference>
<protein>
    <submittedName>
        <fullName evidence="5">S-layer protein</fullName>
    </submittedName>
</protein>
<feature type="signal peptide" evidence="2">
    <location>
        <begin position="1"/>
        <end position="28"/>
    </location>
</feature>
<dbReference type="InterPro" id="IPR007049">
    <property type="entry name" value="Carb-sel_porin_OprB"/>
</dbReference>
<comment type="similarity">
    <text evidence="1 2">Belongs to the OprB family.</text>
</comment>
<name>A0A1U7H840_9CYAN</name>
<dbReference type="GO" id="GO:0008643">
    <property type="term" value="P:carbohydrate transport"/>
    <property type="evidence" value="ECO:0007669"/>
    <property type="project" value="InterPro"/>
</dbReference>
<dbReference type="InterPro" id="IPR047684">
    <property type="entry name" value="Por_som-like"/>
</dbReference>
<accession>A0A1U7H840</accession>
<keyword evidence="3" id="KW-0175">Coiled coil</keyword>
<sequence length="581" mass="63468">MSKLLWSSIKIAPAIVGAFFLAIQSASAAPEETSKLQLAENLLAQAAPNPSNGNSSTQMLEQSGELNRMDGQLDESESMDQVTSVQELKDVSPTEWAYEALQSLVERYGCIVGYPDQTYRGNRALTRWEFAAGLNACMNTMERLIQENVAVLKEDIDTLKRLAQEFEAELAALGGRVDNLEGRVAFLEDNQFSTTTKLRGEAIFSVADTFGEDDNTQTVFQDRVRLNLETSFTGKDLLRTRLQAGNFGGNRFDVSNTGTNVTRLAYDDGSNNDITIDDLWYRFPLFDDKLTVWVGANSLNLDDVFSTVSPYLADSGTGSLSRIGRYNNMVYRGPSGAGLGFRFDISDQFYVGGAYLASDNSELGASNPDEGSGLFNGSYSAGGQIGFKPTEDIELAATFVHTFRTGNEDISNNQGLFGNISDTDAEFPFGRGIPTAAERIGLSASWKITDRIHLGAWGGYAIANEVSSDIGLDSRDIWTWNANVSILDLGKEGAVLSLSGGMPPRGEFQEGTVEDPLTGETITVRDARRVDDPTYLIQAQYKFPINDNISITPGAYVVLNPNQNDDNDAIWVGVIRTTFKF</sequence>
<dbReference type="Pfam" id="PF04966">
    <property type="entry name" value="OprB"/>
    <property type="match status" value="1"/>
</dbReference>
<reference evidence="5 6" key="1">
    <citation type="submission" date="2016-11" db="EMBL/GenBank/DDBJ databases">
        <title>Draft Genome Sequences of Nine Cyanobacterial Strains from Diverse Habitats.</title>
        <authorList>
            <person name="Zhu T."/>
            <person name="Hou S."/>
            <person name="Lu X."/>
            <person name="Hess W.R."/>
        </authorList>
    </citation>
    <scope>NUCLEOTIDE SEQUENCE [LARGE SCALE GENOMIC DNA]</scope>
    <source>
        <strain evidence="5 6">NIES-593</strain>
    </source>
</reference>
<evidence type="ECO:0000256" key="2">
    <source>
        <dbReference type="RuleBase" id="RU363072"/>
    </source>
</evidence>
<keyword evidence="6" id="KW-1185">Reference proteome</keyword>
<dbReference type="NCBIfam" id="NF033921">
    <property type="entry name" value="por_somb"/>
    <property type="match status" value="1"/>
</dbReference>
<dbReference type="InterPro" id="IPR038673">
    <property type="entry name" value="OprB_sf"/>
</dbReference>
<evidence type="ECO:0000256" key="1">
    <source>
        <dbReference type="ARBA" id="ARBA00008769"/>
    </source>
</evidence>
<comment type="caution">
    <text evidence="5">The sequence shown here is derived from an EMBL/GenBank/DDBJ whole genome shotgun (WGS) entry which is preliminary data.</text>
</comment>
<dbReference type="OrthoDB" id="541604at2"/>
<evidence type="ECO:0000256" key="3">
    <source>
        <dbReference type="SAM" id="Coils"/>
    </source>
</evidence>
<organism evidence="5 6">
    <name type="scientific">Hydrococcus rivularis NIES-593</name>
    <dbReference type="NCBI Taxonomy" id="1921803"/>
    <lineage>
        <taxon>Bacteria</taxon>
        <taxon>Bacillati</taxon>
        <taxon>Cyanobacteriota</taxon>
        <taxon>Cyanophyceae</taxon>
        <taxon>Pleurocapsales</taxon>
        <taxon>Hydrococcaceae</taxon>
        <taxon>Hydrococcus</taxon>
    </lineage>
</organism>
<feature type="coiled-coil region" evidence="3">
    <location>
        <begin position="149"/>
        <end position="190"/>
    </location>
</feature>
<dbReference type="PANTHER" id="PTHR43308:SF1">
    <property type="entry name" value="OUTER MEMBRANE PROTEIN ALPHA"/>
    <property type="match status" value="1"/>
</dbReference>
<dbReference type="EMBL" id="MRCB01000045">
    <property type="protein sequence ID" value="OKH18843.1"/>
    <property type="molecule type" value="Genomic_DNA"/>
</dbReference>
<evidence type="ECO:0000313" key="6">
    <source>
        <dbReference type="Proteomes" id="UP000186868"/>
    </source>
</evidence>
<dbReference type="InterPro" id="IPR001119">
    <property type="entry name" value="SLH_dom"/>
</dbReference>
<gene>
    <name evidence="5" type="ORF">NIES593_21630</name>
</gene>
<dbReference type="AlphaFoldDB" id="A0A1U7H840"/>
<dbReference type="Proteomes" id="UP000186868">
    <property type="component" value="Unassembled WGS sequence"/>
</dbReference>
<dbReference type="Gene3D" id="2.40.160.180">
    <property type="entry name" value="Carbohydrate-selective porin OprB"/>
    <property type="match status" value="1"/>
</dbReference>
<evidence type="ECO:0000313" key="5">
    <source>
        <dbReference type="EMBL" id="OKH18843.1"/>
    </source>
</evidence>
<dbReference type="STRING" id="1921803.NIES593_21630"/>
<dbReference type="RefSeq" id="WP_073601567.1">
    <property type="nucleotide sequence ID" value="NZ_MRCB01000045.1"/>
</dbReference>
<feature type="domain" description="SLH" evidence="4">
    <location>
        <begin position="84"/>
        <end position="148"/>
    </location>
</feature>
<feature type="chain" id="PRO_5011829376" evidence="2">
    <location>
        <begin position="29"/>
        <end position="581"/>
    </location>
</feature>
<dbReference type="GO" id="GO:0015288">
    <property type="term" value="F:porin activity"/>
    <property type="evidence" value="ECO:0007669"/>
    <property type="project" value="InterPro"/>
</dbReference>